<feature type="compositionally biased region" description="Basic and acidic residues" evidence="1">
    <location>
        <begin position="89"/>
        <end position="105"/>
    </location>
</feature>
<sequence>MISTIELAFGIAGIYTLLGLGVSGVAKVHDKLMEDVIKKMVDDAEEESYASEFIDYVFLNEEDDYGTRLEPGSHKENPETVDDDDDDEEAKKNEMKDGDNDDHTDHTLVETQVHENLDKVLHEIIPQIASRAIDDLIKDNLKRTVAHTVIQERDAFQAEMKSILQDTASDLELWDVLKRKFKKSSTSNTSYMDDAFHTQDHDDH</sequence>
<proteinExistence type="predicted"/>
<feature type="region of interest" description="Disordered" evidence="1">
    <location>
        <begin position="65"/>
        <end position="105"/>
    </location>
</feature>
<accession>A0A699J9T1</accession>
<name>A0A699J9T1_TANCI</name>
<evidence type="ECO:0000313" key="2">
    <source>
        <dbReference type="EMBL" id="GFA18044.1"/>
    </source>
</evidence>
<feature type="compositionally biased region" description="Basic and acidic residues" evidence="1">
    <location>
        <begin position="65"/>
        <end position="78"/>
    </location>
</feature>
<protein>
    <submittedName>
        <fullName evidence="2">Uncharacterized protein</fullName>
    </submittedName>
</protein>
<dbReference type="AlphaFoldDB" id="A0A699J9T1"/>
<gene>
    <name evidence="2" type="ORF">Tci_590016</name>
</gene>
<evidence type="ECO:0000256" key="1">
    <source>
        <dbReference type="SAM" id="MobiDB-lite"/>
    </source>
</evidence>
<feature type="compositionally biased region" description="Acidic residues" evidence="1">
    <location>
        <begin position="79"/>
        <end position="88"/>
    </location>
</feature>
<dbReference type="EMBL" id="BKCJ010381455">
    <property type="protein sequence ID" value="GFA18044.1"/>
    <property type="molecule type" value="Genomic_DNA"/>
</dbReference>
<organism evidence="2">
    <name type="scientific">Tanacetum cinerariifolium</name>
    <name type="common">Dalmatian daisy</name>
    <name type="synonym">Chrysanthemum cinerariifolium</name>
    <dbReference type="NCBI Taxonomy" id="118510"/>
    <lineage>
        <taxon>Eukaryota</taxon>
        <taxon>Viridiplantae</taxon>
        <taxon>Streptophyta</taxon>
        <taxon>Embryophyta</taxon>
        <taxon>Tracheophyta</taxon>
        <taxon>Spermatophyta</taxon>
        <taxon>Magnoliopsida</taxon>
        <taxon>eudicotyledons</taxon>
        <taxon>Gunneridae</taxon>
        <taxon>Pentapetalae</taxon>
        <taxon>asterids</taxon>
        <taxon>campanulids</taxon>
        <taxon>Asterales</taxon>
        <taxon>Asteraceae</taxon>
        <taxon>Asteroideae</taxon>
        <taxon>Anthemideae</taxon>
        <taxon>Anthemidinae</taxon>
        <taxon>Tanacetum</taxon>
    </lineage>
</organism>
<comment type="caution">
    <text evidence="2">The sequence shown here is derived from an EMBL/GenBank/DDBJ whole genome shotgun (WGS) entry which is preliminary data.</text>
</comment>
<reference evidence="2" key="1">
    <citation type="journal article" date="2019" name="Sci. Rep.">
        <title>Draft genome of Tanacetum cinerariifolium, the natural source of mosquito coil.</title>
        <authorList>
            <person name="Yamashiro T."/>
            <person name="Shiraishi A."/>
            <person name="Satake H."/>
            <person name="Nakayama K."/>
        </authorList>
    </citation>
    <scope>NUCLEOTIDE SEQUENCE</scope>
</reference>